<feature type="domain" description="Beta-lactamase-related" evidence="1">
    <location>
        <begin position="8"/>
        <end position="315"/>
    </location>
</feature>
<dbReference type="AlphaFoldDB" id="A0A381S5A8"/>
<dbReference type="EMBL" id="UINC01002685">
    <property type="protein sequence ID" value="SUZ99256.1"/>
    <property type="molecule type" value="Genomic_DNA"/>
</dbReference>
<organism evidence="2">
    <name type="scientific">marine metagenome</name>
    <dbReference type="NCBI Taxonomy" id="408172"/>
    <lineage>
        <taxon>unclassified sequences</taxon>
        <taxon>metagenomes</taxon>
        <taxon>ecological metagenomes</taxon>
    </lineage>
</organism>
<dbReference type="InterPro" id="IPR050491">
    <property type="entry name" value="AmpC-like"/>
</dbReference>
<accession>A0A381S5A8</accession>
<dbReference type="PANTHER" id="PTHR46825:SF9">
    <property type="entry name" value="BETA-LACTAMASE-RELATED DOMAIN-CONTAINING PROTEIN"/>
    <property type="match status" value="1"/>
</dbReference>
<dbReference type="PANTHER" id="PTHR46825">
    <property type="entry name" value="D-ALANYL-D-ALANINE-CARBOXYPEPTIDASE/ENDOPEPTIDASE AMPH"/>
    <property type="match status" value="1"/>
</dbReference>
<dbReference type="SUPFAM" id="SSF56601">
    <property type="entry name" value="beta-lactamase/transpeptidase-like"/>
    <property type="match status" value="1"/>
</dbReference>
<evidence type="ECO:0000259" key="1">
    <source>
        <dbReference type="Pfam" id="PF00144"/>
    </source>
</evidence>
<dbReference type="InterPro" id="IPR001466">
    <property type="entry name" value="Beta-lactam-related"/>
</dbReference>
<dbReference type="InterPro" id="IPR012338">
    <property type="entry name" value="Beta-lactam/transpept-like"/>
</dbReference>
<evidence type="ECO:0000313" key="2">
    <source>
        <dbReference type="EMBL" id="SUZ99256.1"/>
    </source>
</evidence>
<gene>
    <name evidence="2" type="ORF">METZ01_LOCUS52110</name>
</gene>
<protein>
    <recommendedName>
        <fullName evidence="1">Beta-lactamase-related domain-containing protein</fullName>
    </recommendedName>
</protein>
<reference evidence="2" key="1">
    <citation type="submission" date="2018-05" db="EMBL/GenBank/DDBJ databases">
        <authorList>
            <person name="Lanie J.A."/>
            <person name="Ng W.-L."/>
            <person name="Kazmierczak K.M."/>
            <person name="Andrzejewski T.M."/>
            <person name="Davidsen T.M."/>
            <person name="Wayne K.J."/>
            <person name="Tettelin H."/>
            <person name="Glass J.I."/>
            <person name="Rusch D."/>
            <person name="Podicherti R."/>
            <person name="Tsui H.-C.T."/>
            <person name="Winkler M.E."/>
        </authorList>
    </citation>
    <scope>NUCLEOTIDE SEQUENCE</scope>
</reference>
<name>A0A381S5A8_9ZZZZ</name>
<proteinExistence type="predicted"/>
<sequence length="324" mass="36378">MTDYNLENAPGAAILIAHQSNIILSKGYGLTNINEGTKINNQTNFRLASITKQFTAMSIMILKQRGQLDYEQTLTEFFDGFPTFGSSITVRHLMNHTSGLIDYFSLISDTTTEQLNDLDVLELMRSQTTTYFIPGSEYRYSNSGYALLALIVEIVSGLSFAEFLDINIFTPLGMNGSVAFEEGISTIDHRAYGHSYNNNEYFLDDQSLTSAVLGDGGIYASIQDLYWWDLSLNNSDLIDQNTQMEAFTPGRLNNGEEIDYGFGWVLDSYRGKVRTYHTGSTRGFKNVYQRYPDLDLSITILTNRSSGNPMNIANQIADILFNKI</sequence>
<dbReference type="Pfam" id="PF00144">
    <property type="entry name" value="Beta-lactamase"/>
    <property type="match status" value="1"/>
</dbReference>
<dbReference type="Gene3D" id="3.40.710.10">
    <property type="entry name" value="DD-peptidase/beta-lactamase superfamily"/>
    <property type="match status" value="1"/>
</dbReference>